<evidence type="ECO:0000313" key="10">
    <source>
        <dbReference type="Proteomes" id="UP000192455"/>
    </source>
</evidence>
<feature type="binding site" description="covalent" evidence="7">
    <location>
        <position position="152"/>
    </location>
    <ligand>
        <name>heme c</name>
        <dbReference type="ChEBI" id="CHEBI:61717"/>
    </ligand>
</feature>
<feature type="binding site" description="covalent" evidence="7">
    <location>
        <position position="155"/>
    </location>
    <ligand>
        <name>heme c</name>
        <dbReference type="ChEBI" id="CHEBI:61717"/>
    </ligand>
</feature>
<keyword evidence="10" id="KW-1185">Reference proteome</keyword>
<dbReference type="GO" id="GO:0042597">
    <property type="term" value="C:periplasmic space"/>
    <property type="evidence" value="ECO:0007669"/>
    <property type="project" value="InterPro"/>
</dbReference>
<dbReference type="GO" id="GO:0020037">
    <property type="term" value="F:heme binding"/>
    <property type="evidence" value="ECO:0007669"/>
    <property type="project" value="InterPro"/>
</dbReference>
<dbReference type="SUPFAM" id="SSF47175">
    <property type="entry name" value="Cytochromes"/>
    <property type="match status" value="1"/>
</dbReference>
<evidence type="ECO:0000313" key="9">
    <source>
        <dbReference type="EMBL" id="SIT73980.1"/>
    </source>
</evidence>
<dbReference type="AlphaFoldDB" id="A0A1R3W8B5"/>
<evidence type="ECO:0000256" key="1">
    <source>
        <dbReference type="ARBA" id="ARBA00022448"/>
    </source>
</evidence>
<keyword evidence="1" id="KW-0813">Transport</keyword>
<dbReference type="InterPro" id="IPR010980">
    <property type="entry name" value="Cyt_c/b562"/>
</dbReference>
<evidence type="ECO:0000256" key="8">
    <source>
        <dbReference type="SAM" id="SignalP"/>
    </source>
</evidence>
<keyword evidence="4" id="KW-0249">Electron transport</keyword>
<keyword evidence="2 7" id="KW-0349">Heme</keyword>
<dbReference type="GO" id="GO:0009055">
    <property type="term" value="F:electron transfer activity"/>
    <property type="evidence" value="ECO:0007669"/>
    <property type="project" value="InterPro"/>
</dbReference>
<dbReference type="PIRSF" id="PIRSF000027">
    <property type="entry name" value="Cytc_c_prime"/>
    <property type="match status" value="1"/>
</dbReference>
<evidence type="ECO:0000256" key="2">
    <source>
        <dbReference type="ARBA" id="ARBA00022617"/>
    </source>
</evidence>
<reference evidence="9 10" key="1">
    <citation type="submission" date="2017-01" db="EMBL/GenBank/DDBJ databases">
        <authorList>
            <person name="Mah S.A."/>
            <person name="Swanson W.J."/>
            <person name="Moy G.W."/>
            <person name="Vacquier V.D."/>
        </authorList>
    </citation>
    <scope>NUCLEOTIDE SEQUENCE [LARGE SCALE GENOMIC DNA]</scope>
    <source>
        <strain evidence="9 10">DSM 21219</strain>
    </source>
</reference>
<accession>A0A1R3W8B5</accession>
<keyword evidence="8" id="KW-0732">Signal</keyword>
<protein>
    <submittedName>
        <fullName evidence="9">Cytochrome c556</fullName>
    </submittedName>
</protein>
<feature type="signal peptide" evidence="8">
    <location>
        <begin position="1"/>
        <end position="19"/>
    </location>
</feature>
<gene>
    <name evidence="9" type="ORF">SAMN05421849_0076</name>
</gene>
<dbReference type="InterPro" id="IPR015984">
    <property type="entry name" value="Cyt_c_prime_subgr"/>
</dbReference>
<evidence type="ECO:0000256" key="6">
    <source>
        <dbReference type="PIRSR" id="PIRSR000027-1"/>
    </source>
</evidence>
<keyword evidence="3 6" id="KW-0479">Metal-binding</keyword>
<evidence type="ECO:0000256" key="4">
    <source>
        <dbReference type="ARBA" id="ARBA00022982"/>
    </source>
</evidence>
<dbReference type="InterPro" id="IPR002321">
    <property type="entry name" value="Cyt_c_II"/>
</dbReference>
<comment type="PTM">
    <text evidence="7">Binds 1 heme group per subunit.</text>
</comment>
<name>A0A1R3W8B5_9RHOB</name>
<keyword evidence="5 6" id="KW-0408">Iron</keyword>
<dbReference type="Gene3D" id="1.20.120.10">
    <property type="entry name" value="Cytochrome c/b562"/>
    <property type="match status" value="1"/>
</dbReference>
<feature type="binding site" description="axial binding residue" evidence="6">
    <location>
        <position position="156"/>
    </location>
    <ligand>
        <name>heme c</name>
        <dbReference type="ChEBI" id="CHEBI:61717"/>
    </ligand>
    <ligandPart>
        <name>Fe</name>
        <dbReference type="ChEBI" id="CHEBI:18248"/>
    </ligandPart>
</feature>
<dbReference type="EMBL" id="FTPS01000001">
    <property type="protein sequence ID" value="SIT73980.1"/>
    <property type="molecule type" value="Genomic_DNA"/>
</dbReference>
<evidence type="ECO:0000256" key="3">
    <source>
        <dbReference type="ARBA" id="ARBA00022723"/>
    </source>
</evidence>
<dbReference type="Pfam" id="PF01322">
    <property type="entry name" value="Cytochrom_C_2"/>
    <property type="match status" value="1"/>
</dbReference>
<dbReference type="GO" id="GO:0005506">
    <property type="term" value="F:iron ion binding"/>
    <property type="evidence" value="ECO:0007669"/>
    <property type="project" value="InterPro"/>
</dbReference>
<dbReference type="RefSeq" id="WP_076646237.1">
    <property type="nucleotide sequence ID" value="NZ_FTPS01000001.1"/>
</dbReference>
<evidence type="ECO:0000256" key="5">
    <source>
        <dbReference type="ARBA" id="ARBA00023004"/>
    </source>
</evidence>
<dbReference type="GO" id="GO:0022900">
    <property type="term" value="P:electron transport chain"/>
    <property type="evidence" value="ECO:0007669"/>
    <property type="project" value="InterPro"/>
</dbReference>
<dbReference type="PRINTS" id="PR00608">
    <property type="entry name" value="CYTCHROMECII"/>
</dbReference>
<feature type="chain" id="PRO_5012028871" evidence="8">
    <location>
        <begin position="20"/>
        <end position="164"/>
    </location>
</feature>
<dbReference type="PROSITE" id="PS51009">
    <property type="entry name" value="CYTCII"/>
    <property type="match status" value="1"/>
</dbReference>
<dbReference type="InterPro" id="IPR012127">
    <property type="entry name" value="Cyt_c_prime"/>
</dbReference>
<dbReference type="STRING" id="515897.SAMN05421849_0076"/>
<organism evidence="9 10">
    <name type="scientific">Pontibaca methylaminivorans</name>
    <dbReference type="NCBI Taxonomy" id="515897"/>
    <lineage>
        <taxon>Bacteria</taxon>
        <taxon>Pseudomonadati</taxon>
        <taxon>Pseudomonadota</taxon>
        <taxon>Alphaproteobacteria</taxon>
        <taxon>Rhodobacterales</taxon>
        <taxon>Roseobacteraceae</taxon>
        <taxon>Pontibaca</taxon>
    </lineage>
</organism>
<proteinExistence type="predicted"/>
<dbReference type="OrthoDB" id="7596534at2"/>
<evidence type="ECO:0000256" key="7">
    <source>
        <dbReference type="PIRSR" id="PIRSR000027-2"/>
    </source>
</evidence>
<sequence>MRFAVPVIGALLAVGAATMTGTTATGQEEADPAVTAAVKARQAHMRLSAFNLGVLGAMAKGEIDYDATAAENAAKNLNALAEMEEGAYWIPGSDMETLGQDVTETLAVRWENEEKFDEDLQAMRESSAAMVEAASAGADELRAAMGPLGKACSSCHEDFRVKDD</sequence>
<dbReference type="Proteomes" id="UP000192455">
    <property type="component" value="Unassembled WGS sequence"/>
</dbReference>